<dbReference type="AlphaFoldDB" id="A0ABD0Q3V0"/>
<sequence>QCGRNKRHSEYESASKEEKEDEKPISVVEPQHEAVQKISLAPGSMAEDTLEKLRERANTSEIKIESQEELECILDESSADLTVESGPSSPCRP</sequence>
<evidence type="ECO:0000313" key="3">
    <source>
        <dbReference type="Proteomes" id="UP001529510"/>
    </source>
</evidence>
<comment type="caution">
    <text evidence="2">The sequence shown here is derived from an EMBL/GenBank/DDBJ whole genome shotgun (WGS) entry which is preliminary data.</text>
</comment>
<dbReference type="EMBL" id="JAMKFB020000011">
    <property type="protein sequence ID" value="KAL0180917.1"/>
    <property type="molecule type" value="Genomic_DNA"/>
</dbReference>
<evidence type="ECO:0000313" key="2">
    <source>
        <dbReference type="EMBL" id="KAL0180917.1"/>
    </source>
</evidence>
<proteinExistence type="predicted"/>
<protein>
    <submittedName>
        <fullName evidence="2">Uncharacterized protein</fullName>
    </submittedName>
</protein>
<accession>A0ABD0Q3V0</accession>
<feature type="compositionally biased region" description="Basic and acidic residues" evidence="1">
    <location>
        <begin position="8"/>
        <end position="35"/>
    </location>
</feature>
<organism evidence="2 3">
    <name type="scientific">Cirrhinus mrigala</name>
    <name type="common">Mrigala</name>
    <dbReference type="NCBI Taxonomy" id="683832"/>
    <lineage>
        <taxon>Eukaryota</taxon>
        <taxon>Metazoa</taxon>
        <taxon>Chordata</taxon>
        <taxon>Craniata</taxon>
        <taxon>Vertebrata</taxon>
        <taxon>Euteleostomi</taxon>
        <taxon>Actinopterygii</taxon>
        <taxon>Neopterygii</taxon>
        <taxon>Teleostei</taxon>
        <taxon>Ostariophysi</taxon>
        <taxon>Cypriniformes</taxon>
        <taxon>Cyprinidae</taxon>
        <taxon>Labeoninae</taxon>
        <taxon>Labeonini</taxon>
        <taxon>Cirrhinus</taxon>
    </lineage>
</organism>
<dbReference type="Proteomes" id="UP001529510">
    <property type="component" value="Unassembled WGS sequence"/>
</dbReference>
<keyword evidence="3" id="KW-1185">Reference proteome</keyword>
<name>A0ABD0Q3V0_CIRMR</name>
<evidence type="ECO:0000256" key="1">
    <source>
        <dbReference type="SAM" id="MobiDB-lite"/>
    </source>
</evidence>
<feature type="region of interest" description="Disordered" evidence="1">
    <location>
        <begin position="1"/>
        <end position="43"/>
    </location>
</feature>
<feature type="non-terminal residue" evidence="2">
    <location>
        <position position="1"/>
    </location>
</feature>
<gene>
    <name evidence="2" type="ORF">M9458_023323</name>
</gene>
<feature type="non-terminal residue" evidence="2">
    <location>
        <position position="93"/>
    </location>
</feature>
<reference evidence="2 3" key="1">
    <citation type="submission" date="2024-05" db="EMBL/GenBank/DDBJ databases">
        <title>Genome sequencing and assembly of Indian major carp, Cirrhinus mrigala (Hamilton, 1822).</title>
        <authorList>
            <person name="Mohindra V."/>
            <person name="Chowdhury L.M."/>
            <person name="Lal K."/>
            <person name="Jena J.K."/>
        </authorList>
    </citation>
    <scope>NUCLEOTIDE SEQUENCE [LARGE SCALE GENOMIC DNA]</scope>
    <source>
        <strain evidence="2">CM1030</strain>
        <tissue evidence="2">Blood</tissue>
    </source>
</reference>